<evidence type="ECO:0000313" key="2">
    <source>
        <dbReference type="Proteomes" id="UP000001929"/>
    </source>
</evidence>
<sequence length="158" mass="16760">MTASSSPWPRRMLAGASPRVRFAELDQDLADLGPLSEARFERGLTTLTRWQARSDGSLAPIREDVLGDRLDLLFTARAWTPLIVRLASLGPVLRGRAEVRVAPGGGPELVWAAQALLAPRAGPCALAAGSWLGVALRLTLLAPPLSLVLSPAPEETAP</sequence>
<proteinExistence type="predicted"/>
<protein>
    <submittedName>
        <fullName evidence="1">Uncharacterized protein</fullName>
    </submittedName>
</protein>
<name>Q2RR62_RHORT</name>
<keyword evidence="2" id="KW-1185">Reference proteome</keyword>
<gene>
    <name evidence="1" type="ordered locus">Rru_A2586</name>
</gene>
<dbReference type="RefSeq" id="WP_011390336.1">
    <property type="nucleotide sequence ID" value="NC_007643.1"/>
</dbReference>
<organism evidence="1 2">
    <name type="scientific">Rhodospirillum rubrum (strain ATCC 11170 / ATH 1.1.1 / DSM 467 / LMG 4362 / NCIMB 8255 / S1)</name>
    <dbReference type="NCBI Taxonomy" id="269796"/>
    <lineage>
        <taxon>Bacteria</taxon>
        <taxon>Pseudomonadati</taxon>
        <taxon>Pseudomonadota</taxon>
        <taxon>Alphaproteobacteria</taxon>
        <taxon>Rhodospirillales</taxon>
        <taxon>Rhodospirillaceae</taxon>
        <taxon>Rhodospirillum</taxon>
    </lineage>
</organism>
<reference evidence="1 2" key="1">
    <citation type="journal article" date="2011" name="Stand. Genomic Sci.">
        <title>Complete genome sequence of Rhodospirillum rubrum type strain (S1).</title>
        <authorList>
            <person name="Munk A.C."/>
            <person name="Copeland A."/>
            <person name="Lucas S."/>
            <person name="Lapidus A."/>
            <person name="Del Rio T.G."/>
            <person name="Barry K."/>
            <person name="Detter J.C."/>
            <person name="Hammon N."/>
            <person name="Israni S."/>
            <person name="Pitluck S."/>
            <person name="Brettin T."/>
            <person name="Bruce D."/>
            <person name="Han C."/>
            <person name="Tapia R."/>
            <person name="Gilna P."/>
            <person name="Schmutz J."/>
            <person name="Larimer F."/>
            <person name="Land M."/>
            <person name="Kyrpides N.C."/>
            <person name="Mavromatis K."/>
            <person name="Richardson P."/>
            <person name="Rohde M."/>
            <person name="Goker M."/>
            <person name="Klenk H.P."/>
            <person name="Zhang Y."/>
            <person name="Roberts G.P."/>
            <person name="Reslewic S."/>
            <person name="Schwartz D.C."/>
        </authorList>
    </citation>
    <scope>NUCLEOTIDE SEQUENCE [LARGE SCALE GENOMIC DNA]</scope>
    <source>
        <strain evidence="2">ATCC 11170 / ATH 1.1.1 / DSM 467 / LMG 4362 / NCIMB 8255 / S1</strain>
    </source>
</reference>
<evidence type="ECO:0000313" key="1">
    <source>
        <dbReference type="EMBL" id="ABC23383.1"/>
    </source>
</evidence>
<dbReference type="EnsemblBacteria" id="ABC23383">
    <property type="protein sequence ID" value="ABC23383"/>
    <property type="gene ID" value="Rru_A2586"/>
</dbReference>
<dbReference type="EMBL" id="CP000230">
    <property type="protein sequence ID" value="ABC23383.1"/>
    <property type="molecule type" value="Genomic_DNA"/>
</dbReference>
<dbReference type="Proteomes" id="UP000001929">
    <property type="component" value="Chromosome"/>
</dbReference>
<dbReference type="STRING" id="269796.Rru_A2586"/>
<dbReference type="HOGENOM" id="CLU_1668066_0_0_5"/>
<dbReference type="PATRIC" id="fig|269796.9.peg.2695"/>
<accession>Q2RR62</accession>
<dbReference type="KEGG" id="rru:Rru_A2586"/>
<dbReference type="AlphaFoldDB" id="Q2RR62"/>